<dbReference type="OMA" id="ELIMFMS"/>
<reference evidence="1" key="1">
    <citation type="submission" date="2025-08" db="UniProtKB">
        <authorList>
            <consortium name="Ensembl"/>
        </authorList>
    </citation>
    <scope>IDENTIFICATION</scope>
</reference>
<name>A0A2K5P300_CERAT</name>
<reference evidence="1" key="2">
    <citation type="submission" date="2025-09" db="UniProtKB">
        <authorList>
            <consortium name="Ensembl"/>
        </authorList>
    </citation>
    <scope>IDENTIFICATION</scope>
</reference>
<accession>A0A2K5P300</accession>
<keyword evidence="2" id="KW-1185">Reference proteome</keyword>
<dbReference type="GeneTree" id="ENSGT01050000246082"/>
<dbReference type="AlphaFoldDB" id="A0A2K5P300"/>
<protein>
    <submittedName>
        <fullName evidence="1">Uncharacterized protein</fullName>
    </submittedName>
</protein>
<evidence type="ECO:0000313" key="1">
    <source>
        <dbReference type="Ensembl" id="ENSCATP00000044092.1"/>
    </source>
</evidence>
<sequence>MRPPLMEDSKQQTHARAMLDTDWPETFLLGPPHLLHPPRIGCELIMFMRNWQSRM</sequence>
<dbReference type="Ensembl" id="ENSCATT00000068533.1">
    <property type="protein sequence ID" value="ENSCATP00000044092.1"/>
    <property type="gene ID" value="ENSCATG00000044545.1"/>
</dbReference>
<dbReference type="Proteomes" id="UP000233060">
    <property type="component" value="Unassembled WGS sequence"/>
</dbReference>
<organism evidence="1 2">
    <name type="scientific">Cercocebus atys</name>
    <name type="common">Sooty mangabey</name>
    <name type="synonym">Cercocebus torquatus atys</name>
    <dbReference type="NCBI Taxonomy" id="9531"/>
    <lineage>
        <taxon>Eukaryota</taxon>
        <taxon>Metazoa</taxon>
        <taxon>Chordata</taxon>
        <taxon>Craniata</taxon>
        <taxon>Vertebrata</taxon>
        <taxon>Euteleostomi</taxon>
        <taxon>Mammalia</taxon>
        <taxon>Eutheria</taxon>
        <taxon>Euarchontoglires</taxon>
        <taxon>Primates</taxon>
        <taxon>Haplorrhini</taxon>
        <taxon>Catarrhini</taxon>
        <taxon>Cercopithecidae</taxon>
        <taxon>Cercopithecinae</taxon>
        <taxon>Cercocebus</taxon>
    </lineage>
</organism>
<evidence type="ECO:0000313" key="2">
    <source>
        <dbReference type="Proteomes" id="UP000233060"/>
    </source>
</evidence>
<proteinExistence type="predicted"/>